<evidence type="ECO:0000313" key="4">
    <source>
        <dbReference type="Proteomes" id="UP001268819"/>
    </source>
</evidence>
<dbReference type="Proteomes" id="UP001268819">
    <property type="component" value="Unassembled WGS sequence"/>
</dbReference>
<keyword evidence="1" id="KW-0723">Serine/threonine-protein kinase</keyword>
<dbReference type="InterPro" id="IPR050267">
    <property type="entry name" value="Anti-sigma-factor_SerPK"/>
</dbReference>
<feature type="domain" description="Histidine kinase/HSP90-like ATPase" evidence="2">
    <location>
        <begin position="19"/>
        <end position="121"/>
    </location>
</feature>
<evidence type="ECO:0000259" key="2">
    <source>
        <dbReference type="Pfam" id="PF13581"/>
    </source>
</evidence>
<dbReference type="SUPFAM" id="SSF55874">
    <property type="entry name" value="ATPase domain of HSP90 chaperone/DNA topoisomerase II/histidine kinase"/>
    <property type="match status" value="1"/>
</dbReference>
<dbReference type="CDD" id="cd16936">
    <property type="entry name" value="HATPase_RsbW-like"/>
    <property type="match status" value="1"/>
</dbReference>
<keyword evidence="1" id="KW-0808">Transferase</keyword>
<name>A0ABU1PVX6_9PSEU</name>
<dbReference type="Pfam" id="PF13581">
    <property type="entry name" value="HATPase_c_2"/>
    <property type="match status" value="1"/>
</dbReference>
<gene>
    <name evidence="3" type="ORF">J2S66_003182</name>
</gene>
<keyword evidence="4" id="KW-1185">Reference proteome</keyword>
<keyword evidence="1" id="KW-0418">Kinase</keyword>
<dbReference type="Gene3D" id="3.30.565.10">
    <property type="entry name" value="Histidine kinase-like ATPase, C-terminal domain"/>
    <property type="match status" value="1"/>
</dbReference>
<sequence length="136" mass="14425">MDLSLSARPAEFAVPRGPGAASGARDFVRGTLLRRGFRGDHEDAVLLASELVANVLRHTASQPVVRLVGDARSVRVEVFDASPLLPCTRVSGPSGGWGLVVVARLATRWGVDPRPDGKVVWYELDAEVGAEDDPAA</sequence>
<dbReference type="InterPro" id="IPR003594">
    <property type="entry name" value="HATPase_dom"/>
</dbReference>
<evidence type="ECO:0000313" key="3">
    <source>
        <dbReference type="EMBL" id="MDR6594798.1"/>
    </source>
</evidence>
<dbReference type="PANTHER" id="PTHR35526">
    <property type="entry name" value="ANTI-SIGMA-F FACTOR RSBW-RELATED"/>
    <property type="match status" value="1"/>
</dbReference>
<dbReference type="RefSeq" id="WP_310307831.1">
    <property type="nucleotide sequence ID" value="NZ_BAAAXB010000001.1"/>
</dbReference>
<evidence type="ECO:0000256" key="1">
    <source>
        <dbReference type="ARBA" id="ARBA00022527"/>
    </source>
</evidence>
<dbReference type="EMBL" id="JAVDSG010000001">
    <property type="protein sequence ID" value="MDR6594798.1"/>
    <property type="molecule type" value="Genomic_DNA"/>
</dbReference>
<dbReference type="PANTHER" id="PTHR35526:SF3">
    <property type="entry name" value="ANTI-SIGMA-F FACTOR RSBW"/>
    <property type="match status" value="1"/>
</dbReference>
<proteinExistence type="predicted"/>
<protein>
    <submittedName>
        <fullName evidence="3">Anti-sigma regulatory factor (Ser/Thr protein kinase)</fullName>
    </submittedName>
</protein>
<accession>A0ABU1PVX6</accession>
<dbReference type="InterPro" id="IPR036890">
    <property type="entry name" value="HATPase_C_sf"/>
</dbReference>
<reference evidence="3 4" key="1">
    <citation type="submission" date="2023-07" db="EMBL/GenBank/DDBJ databases">
        <title>Sequencing the genomes of 1000 actinobacteria strains.</title>
        <authorList>
            <person name="Klenk H.-P."/>
        </authorList>
    </citation>
    <scope>NUCLEOTIDE SEQUENCE [LARGE SCALE GENOMIC DNA]</scope>
    <source>
        <strain evidence="3 4">DSM 43749</strain>
    </source>
</reference>
<organism evidence="3 4">
    <name type="scientific">Saccharothrix longispora</name>
    <dbReference type="NCBI Taxonomy" id="33920"/>
    <lineage>
        <taxon>Bacteria</taxon>
        <taxon>Bacillati</taxon>
        <taxon>Actinomycetota</taxon>
        <taxon>Actinomycetes</taxon>
        <taxon>Pseudonocardiales</taxon>
        <taxon>Pseudonocardiaceae</taxon>
        <taxon>Saccharothrix</taxon>
    </lineage>
</organism>
<comment type="caution">
    <text evidence="3">The sequence shown here is derived from an EMBL/GenBank/DDBJ whole genome shotgun (WGS) entry which is preliminary data.</text>
</comment>